<dbReference type="EMBL" id="SADD01000003">
    <property type="protein sequence ID" value="RVU45842.1"/>
    <property type="molecule type" value="Genomic_DNA"/>
</dbReference>
<protein>
    <recommendedName>
        <fullName evidence="4">Curli production assembly/transport component CsgG</fullName>
    </recommendedName>
</protein>
<evidence type="ECO:0000313" key="2">
    <source>
        <dbReference type="EMBL" id="RVU45842.1"/>
    </source>
</evidence>
<dbReference type="RefSeq" id="WP_127780004.1">
    <property type="nucleotide sequence ID" value="NZ_SADD01000003.1"/>
</dbReference>
<organism evidence="2 3">
    <name type="scientific">Lujinxingia sediminis</name>
    <dbReference type="NCBI Taxonomy" id="2480984"/>
    <lineage>
        <taxon>Bacteria</taxon>
        <taxon>Deltaproteobacteria</taxon>
        <taxon>Bradymonadales</taxon>
        <taxon>Lujinxingiaceae</taxon>
        <taxon>Lujinxingia</taxon>
    </lineage>
</organism>
<name>A0ABY0CUW7_9DELT</name>
<feature type="region of interest" description="Disordered" evidence="1">
    <location>
        <begin position="182"/>
        <end position="214"/>
    </location>
</feature>
<dbReference type="Proteomes" id="UP000282926">
    <property type="component" value="Unassembled WGS sequence"/>
</dbReference>
<reference evidence="2 3" key="1">
    <citation type="submission" date="2019-01" db="EMBL/GenBank/DDBJ databases">
        <title>Lujinxingia litoralis gen. nov., sp. nov. and Lujinxingia sediminis gen. nov., sp. nov., new members in the order Bradymonadales, isolated from coastal sediment.</title>
        <authorList>
            <person name="Li C.-M."/>
        </authorList>
    </citation>
    <scope>NUCLEOTIDE SEQUENCE [LARGE SCALE GENOMIC DNA]</scope>
    <source>
        <strain evidence="2 3">SEH01</strain>
    </source>
</reference>
<sequence>MNVTMMFGKIAGVCLVVFCVLVTGVGLATAQEQEPLRLGYINTAGTSGERSYESIEDALEESTQIELLDEGDVLARAQATGLELATFRQSALREENRAAFARLMSEGNIEGLLIHDVFGGGNTLQVVVLGPRGEELADVRYSIRRGRIDQDGVMQVLREVFSALVPEVLAYRDEQALERQRQLEEEEAARAAQTEAAVEPLAPEDDPRAAAVARHRQQYGNLSPHLKVRAGLMVGQRMMRQSNAEAFEINHNTPLFGGGARVDAMVAIFDGGRAALEVGGYFDFAPYTSQFADEALPGQYMRGGGQVRYVRGLGPSLKGRGLVGAELLSATLAPNALYTGHSYLSAQVGVGLGYAFGELAELNLAALFTPVISGTNSSGAYGEGSFAPSASAQVGLVVRSFEPFLIGVDYTYQLHLREFPEPAIVDGPVSSRDQFHTVLISAGYRFDFGG</sequence>
<evidence type="ECO:0000256" key="1">
    <source>
        <dbReference type="SAM" id="MobiDB-lite"/>
    </source>
</evidence>
<keyword evidence="3" id="KW-1185">Reference proteome</keyword>
<evidence type="ECO:0008006" key="4">
    <source>
        <dbReference type="Google" id="ProtNLM"/>
    </source>
</evidence>
<gene>
    <name evidence="2" type="ORF">EA187_08775</name>
</gene>
<proteinExistence type="predicted"/>
<evidence type="ECO:0000313" key="3">
    <source>
        <dbReference type="Proteomes" id="UP000282926"/>
    </source>
</evidence>
<comment type="caution">
    <text evidence="2">The sequence shown here is derived from an EMBL/GenBank/DDBJ whole genome shotgun (WGS) entry which is preliminary data.</text>
</comment>
<accession>A0ABY0CUW7</accession>